<protein>
    <submittedName>
        <fullName evidence="6">DYW family of nucleic acid deaminases-domain-containing protein</fullName>
    </submittedName>
</protein>
<keyword evidence="2 3" id="KW-0040">ANK repeat</keyword>
<keyword evidence="7" id="KW-1185">Reference proteome</keyword>
<feature type="domain" description="Single-strand DNA deaminase toxin A-like C-terminal" evidence="5">
    <location>
        <begin position="310"/>
        <end position="368"/>
    </location>
</feature>
<dbReference type="PROSITE" id="PS50297">
    <property type="entry name" value="ANK_REP_REGION"/>
    <property type="match status" value="1"/>
</dbReference>
<evidence type="ECO:0000313" key="6">
    <source>
        <dbReference type="EMBL" id="KAL2871209.1"/>
    </source>
</evidence>
<evidence type="ECO:0000256" key="3">
    <source>
        <dbReference type="PROSITE-ProRule" id="PRU00023"/>
    </source>
</evidence>
<dbReference type="GeneID" id="98149637"/>
<dbReference type="PROSITE" id="PS50088">
    <property type="entry name" value="ANK_REPEAT"/>
    <property type="match status" value="1"/>
</dbReference>
<dbReference type="SUPFAM" id="SSF48403">
    <property type="entry name" value="Ankyrin repeat"/>
    <property type="match status" value="1"/>
</dbReference>
<proteinExistence type="predicted"/>
<feature type="region of interest" description="Disordered" evidence="4">
    <location>
        <begin position="203"/>
        <end position="231"/>
    </location>
</feature>
<sequence length="447" mass="50903">MSSRPEAPVLRWNAKSFYVRCPHCEEVHRHGLNSYEPQTRVPHCENQEDYLCCFPFNEQGQVAYEIDKKRCRFVNVCFPLKSDEDEVDALAEELSAAARLTANGNADRGETDPRTEDARQVVVIKIGDDEPFNQKKITFVIADCVTGKSSNMVALLLERGAKVNAVNKHGTSPLMQAAFWGRLENVELLLKYGADMELRDDENRRAIDRAQPTRKNQQERSEHPVYREDTFNRDRDRKRIVRLLGGEVAKSGITYGNAPTLEQAAYYSFKLSPHRDALVLQGPIEKYPISSPWKTVARLERGGSFPSIGAMSGWSQSAIESVRVDNRQWTNEVSYISAVVGHYLQQDHDRDRDWFGQYYACHAEKQLIAYLLDHHVFLPRDTAPNSSTLGRSIDQHQDLIELSKKQPPVSLRDATIFISSPVCDDCKAFKEKVNSHFGLDIKLFEVK</sequence>
<dbReference type="PANTHER" id="PTHR24171">
    <property type="entry name" value="ANKYRIN REPEAT DOMAIN-CONTAINING PROTEIN 39-RELATED"/>
    <property type="match status" value="1"/>
</dbReference>
<gene>
    <name evidence="6" type="ORF">BJX67DRAFT_389903</name>
</gene>
<dbReference type="InterPro" id="IPR036770">
    <property type="entry name" value="Ankyrin_rpt-contain_sf"/>
</dbReference>
<dbReference type="Pfam" id="PF24120">
    <property type="entry name" value="SsdA_C"/>
    <property type="match status" value="1"/>
</dbReference>
<dbReference type="EMBL" id="JBFXLQ010000004">
    <property type="protein sequence ID" value="KAL2871209.1"/>
    <property type="molecule type" value="Genomic_DNA"/>
</dbReference>
<reference evidence="6 7" key="1">
    <citation type="submission" date="2024-07" db="EMBL/GenBank/DDBJ databases">
        <title>Section-level genome sequencing and comparative genomics of Aspergillus sections Usti and Cavernicolus.</title>
        <authorList>
            <consortium name="Lawrence Berkeley National Laboratory"/>
            <person name="Nybo J.L."/>
            <person name="Vesth T.C."/>
            <person name="Theobald S."/>
            <person name="Frisvad J.C."/>
            <person name="Larsen T.O."/>
            <person name="Kjaerboelling I."/>
            <person name="Rothschild-Mancinelli K."/>
            <person name="Lyhne E.K."/>
            <person name="Kogle M.E."/>
            <person name="Barry K."/>
            <person name="Clum A."/>
            <person name="Na H."/>
            <person name="Ledsgaard L."/>
            <person name="Lin J."/>
            <person name="Lipzen A."/>
            <person name="Kuo A."/>
            <person name="Riley R."/>
            <person name="Mondo S."/>
            <person name="Labutti K."/>
            <person name="Haridas S."/>
            <person name="Pangalinan J."/>
            <person name="Salamov A.A."/>
            <person name="Simmons B.A."/>
            <person name="Magnuson J.K."/>
            <person name="Chen J."/>
            <person name="Drula E."/>
            <person name="Henrissat B."/>
            <person name="Wiebenga A."/>
            <person name="Lubbers R.J."/>
            <person name="Gomes A.C."/>
            <person name="Macurrencykelacurrency M.R."/>
            <person name="Stajich J."/>
            <person name="Grigoriev I.V."/>
            <person name="Mortensen U.H."/>
            <person name="De Vries R.P."/>
            <person name="Baker S.E."/>
            <person name="Andersen M.R."/>
        </authorList>
    </citation>
    <scope>NUCLEOTIDE SEQUENCE [LARGE SCALE GENOMIC DNA]</scope>
    <source>
        <strain evidence="6 7">CBS 449.75</strain>
    </source>
</reference>
<comment type="caution">
    <text evidence="6">The sequence shown here is derived from an EMBL/GenBank/DDBJ whole genome shotgun (WGS) entry which is preliminary data.</text>
</comment>
<dbReference type="RefSeq" id="XP_070890188.1">
    <property type="nucleotide sequence ID" value="XM_071034565.1"/>
</dbReference>
<feature type="repeat" description="ANK" evidence="3">
    <location>
        <begin position="169"/>
        <end position="201"/>
    </location>
</feature>
<dbReference type="Pfam" id="PF12796">
    <property type="entry name" value="Ank_2"/>
    <property type="match status" value="1"/>
</dbReference>
<dbReference type="Gene3D" id="1.25.40.20">
    <property type="entry name" value="Ankyrin repeat-containing domain"/>
    <property type="match status" value="1"/>
</dbReference>
<feature type="compositionally biased region" description="Basic and acidic residues" evidence="4">
    <location>
        <begin position="216"/>
        <end position="231"/>
    </location>
</feature>
<keyword evidence="1" id="KW-0677">Repeat</keyword>
<dbReference type="InterPro" id="IPR002110">
    <property type="entry name" value="Ankyrin_rpt"/>
</dbReference>
<evidence type="ECO:0000259" key="5">
    <source>
        <dbReference type="Pfam" id="PF24120"/>
    </source>
</evidence>
<name>A0ABR4M3N8_9EURO</name>
<evidence type="ECO:0000256" key="2">
    <source>
        <dbReference type="ARBA" id="ARBA00023043"/>
    </source>
</evidence>
<evidence type="ECO:0000256" key="1">
    <source>
        <dbReference type="ARBA" id="ARBA00022737"/>
    </source>
</evidence>
<organism evidence="6 7">
    <name type="scientific">Aspergillus lucknowensis</name>
    <dbReference type="NCBI Taxonomy" id="176173"/>
    <lineage>
        <taxon>Eukaryota</taxon>
        <taxon>Fungi</taxon>
        <taxon>Dikarya</taxon>
        <taxon>Ascomycota</taxon>
        <taxon>Pezizomycotina</taxon>
        <taxon>Eurotiomycetes</taxon>
        <taxon>Eurotiomycetidae</taxon>
        <taxon>Eurotiales</taxon>
        <taxon>Aspergillaceae</taxon>
        <taxon>Aspergillus</taxon>
        <taxon>Aspergillus subgen. Nidulantes</taxon>
    </lineage>
</organism>
<evidence type="ECO:0000256" key="4">
    <source>
        <dbReference type="SAM" id="MobiDB-lite"/>
    </source>
</evidence>
<dbReference type="InterPro" id="IPR057517">
    <property type="entry name" value="SsdA-like_C"/>
</dbReference>
<evidence type="ECO:0000313" key="7">
    <source>
        <dbReference type="Proteomes" id="UP001610432"/>
    </source>
</evidence>
<accession>A0ABR4M3N8</accession>
<dbReference type="Proteomes" id="UP001610432">
    <property type="component" value="Unassembled WGS sequence"/>
</dbReference>